<evidence type="ECO:0000313" key="1">
    <source>
        <dbReference type="EMBL" id="PPR06096.1"/>
    </source>
</evidence>
<keyword evidence="2" id="KW-1185">Reference proteome</keyword>
<gene>
    <name evidence="1" type="ORF">CVT26_005302</name>
</gene>
<dbReference type="EMBL" id="NHYE01000378">
    <property type="protein sequence ID" value="PPR06096.1"/>
    <property type="molecule type" value="Genomic_DNA"/>
</dbReference>
<proteinExistence type="predicted"/>
<dbReference type="AlphaFoldDB" id="A0A409YSU2"/>
<dbReference type="Proteomes" id="UP000284706">
    <property type="component" value="Unassembled WGS sequence"/>
</dbReference>
<reference evidence="1 2" key="1">
    <citation type="journal article" date="2018" name="Evol. Lett.">
        <title>Horizontal gene cluster transfer increased hallucinogenic mushroom diversity.</title>
        <authorList>
            <person name="Reynolds H.T."/>
            <person name="Vijayakumar V."/>
            <person name="Gluck-Thaler E."/>
            <person name="Korotkin H.B."/>
            <person name="Matheny P.B."/>
            <person name="Slot J.C."/>
        </authorList>
    </citation>
    <scope>NUCLEOTIDE SEQUENCE [LARGE SCALE GENOMIC DNA]</scope>
    <source>
        <strain evidence="1 2">SRW20</strain>
    </source>
</reference>
<protein>
    <submittedName>
        <fullName evidence="1">Uncharacterized protein</fullName>
    </submittedName>
</protein>
<comment type="caution">
    <text evidence="1">The sequence shown here is derived from an EMBL/GenBank/DDBJ whole genome shotgun (WGS) entry which is preliminary data.</text>
</comment>
<sequence length="101" mass="11017">MFCTALAQDVPWPAHPSCYALGLAMHGQSTSFTLLTGKPIRRRTASRIVVKRIPPRLPAQDKLRPSSNELAGRSSAGVLDKSRVIVEVAAGIEETIPHRFL</sequence>
<name>A0A409YSU2_9AGAR</name>
<dbReference type="InParanoid" id="A0A409YSU2"/>
<accession>A0A409YSU2</accession>
<evidence type="ECO:0000313" key="2">
    <source>
        <dbReference type="Proteomes" id="UP000284706"/>
    </source>
</evidence>
<organism evidence="1 2">
    <name type="scientific">Gymnopilus dilepis</name>
    <dbReference type="NCBI Taxonomy" id="231916"/>
    <lineage>
        <taxon>Eukaryota</taxon>
        <taxon>Fungi</taxon>
        <taxon>Dikarya</taxon>
        <taxon>Basidiomycota</taxon>
        <taxon>Agaricomycotina</taxon>
        <taxon>Agaricomycetes</taxon>
        <taxon>Agaricomycetidae</taxon>
        <taxon>Agaricales</taxon>
        <taxon>Agaricineae</taxon>
        <taxon>Hymenogastraceae</taxon>
        <taxon>Gymnopilus</taxon>
    </lineage>
</organism>